<accession>A0ABW8JZV8</accession>
<comment type="caution">
    <text evidence="1">The sequence shown here is derived from an EMBL/GenBank/DDBJ whole genome shotgun (WGS) entry which is preliminary data.</text>
</comment>
<evidence type="ECO:0000313" key="1">
    <source>
        <dbReference type="EMBL" id="MFK2905302.1"/>
    </source>
</evidence>
<keyword evidence="2" id="KW-1185">Reference proteome</keyword>
<gene>
    <name evidence="1" type="ORF">ISP17_15170</name>
</gene>
<sequence>MPRQIQTRSKTGVMLFKNRARNDWMKRKGIERDNIQLGKRIRKKTRFYTPGEIQPFIEMFDLNGQQRPGLNPGTHYRRAVHIAYTGGRLGDFAVANAAAGYNQTPAGHVWHHFHDWTPPLVHGGNGYGTLFLMTTAEHGIYHCGGVLQMETHLGVPYRP</sequence>
<evidence type="ECO:0000313" key="2">
    <source>
        <dbReference type="Proteomes" id="UP001620460"/>
    </source>
</evidence>
<proteinExistence type="predicted"/>
<dbReference type="RefSeq" id="WP_404634678.1">
    <property type="nucleotide sequence ID" value="NZ_JADIKM010000004.1"/>
</dbReference>
<dbReference type="Proteomes" id="UP001620460">
    <property type="component" value="Unassembled WGS sequence"/>
</dbReference>
<reference evidence="1 2" key="1">
    <citation type="submission" date="2020-10" db="EMBL/GenBank/DDBJ databases">
        <title>Phylogeny of dyella-like bacteria.</title>
        <authorList>
            <person name="Fu J."/>
        </authorList>
    </citation>
    <scope>NUCLEOTIDE SEQUENCE [LARGE SCALE GENOMIC DNA]</scope>
    <source>
        <strain evidence="1 2">Gsoil3046</strain>
    </source>
</reference>
<protein>
    <submittedName>
        <fullName evidence="1">Uncharacterized protein</fullName>
    </submittedName>
</protein>
<dbReference type="EMBL" id="JADIKM010000004">
    <property type="protein sequence ID" value="MFK2905302.1"/>
    <property type="molecule type" value="Genomic_DNA"/>
</dbReference>
<name>A0ABW8JZV8_9GAMM</name>
<organism evidence="1 2">
    <name type="scientific">Dyella ginsengisoli</name>
    <dbReference type="NCBI Taxonomy" id="363848"/>
    <lineage>
        <taxon>Bacteria</taxon>
        <taxon>Pseudomonadati</taxon>
        <taxon>Pseudomonadota</taxon>
        <taxon>Gammaproteobacteria</taxon>
        <taxon>Lysobacterales</taxon>
        <taxon>Rhodanobacteraceae</taxon>
        <taxon>Dyella</taxon>
    </lineage>
</organism>